<name>A0A1F5B3N8_9BACT</name>
<reference evidence="1 2" key="1">
    <citation type="journal article" date="2016" name="Nat. Commun.">
        <title>Thousands of microbial genomes shed light on interconnected biogeochemical processes in an aquifer system.</title>
        <authorList>
            <person name="Anantharaman K."/>
            <person name="Brown C.T."/>
            <person name="Hug L.A."/>
            <person name="Sharon I."/>
            <person name="Castelle C.J."/>
            <person name="Probst A.J."/>
            <person name="Thomas B.C."/>
            <person name="Singh A."/>
            <person name="Wilkins M.J."/>
            <person name="Karaoz U."/>
            <person name="Brodie E.L."/>
            <person name="Williams K.H."/>
            <person name="Hubbard S.S."/>
            <person name="Banfield J.F."/>
        </authorList>
    </citation>
    <scope>NUCLEOTIDE SEQUENCE [LARGE SCALE GENOMIC DNA]</scope>
</reference>
<evidence type="ECO:0008006" key="3">
    <source>
        <dbReference type="Google" id="ProtNLM"/>
    </source>
</evidence>
<proteinExistence type="predicted"/>
<protein>
    <recommendedName>
        <fullName evidence="3">Heavy-metal chelation domain-containing protein</fullName>
    </recommendedName>
</protein>
<dbReference type="Proteomes" id="UP000176431">
    <property type="component" value="Unassembled WGS sequence"/>
</dbReference>
<dbReference type="EMBL" id="MEYK01000019">
    <property type="protein sequence ID" value="OGD25191.1"/>
    <property type="molecule type" value="Genomic_DNA"/>
</dbReference>
<accession>A0A1F5B3N8</accession>
<dbReference type="SUPFAM" id="SSF159713">
    <property type="entry name" value="Dhaf3308-like"/>
    <property type="match status" value="1"/>
</dbReference>
<gene>
    <name evidence="1" type="ORF">A2819_03145</name>
</gene>
<evidence type="ECO:0000313" key="2">
    <source>
        <dbReference type="Proteomes" id="UP000176431"/>
    </source>
</evidence>
<organism evidence="1 2">
    <name type="scientific">Candidatus Azambacteria bacterium RIFCSPHIGHO2_01_FULL_40_24</name>
    <dbReference type="NCBI Taxonomy" id="1797301"/>
    <lineage>
        <taxon>Bacteria</taxon>
        <taxon>Candidatus Azamiibacteriota</taxon>
    </lineage>
</organism>
<evidence type="ECO:0000313" key="1">
    <source>
        <dbReference type="EMBL" id="OGD25191.1"/>
    </source>
</evidence>
<dbReference type="AlphaFoldDB" id="A0A1F5B3N8"/>
<dbReference type="Gene3D" id="3.40.50.11590">
    <property type="match status" value="1"/>
</dbReference>
<sequence length="267" mass="30530">MSILTNLLDKARKSLVNRENDLRVDNLIIGKTTYTIKDSETVFTDMNFCLVLLEDAYGFSYFQDEIDYSLGNFVNKNALEVVGKKIPTYLRVAIMDALFCLINKEAFNDKLIFEGNLRQKAKDRARVLLAQVPDKAKVLLLGAATEIIEEAKYKNCDLKVLDLEKQKIGLRLHSTNIESGEKTDLEIEIKEADYIVATGMIFVSGTADRIFELSRKYHKHLILFMETGSNFGPQLLEYGASIVLSEFFPYYDFYGETKYFVSQKESE</sequence>
<comment type="caution">
    <text evidence="1">The sequence shown here is derived from an EMBL/GenBank/DDBJ whole genome shotgun (WGS) entry which is preliminary data.</text>
</comment>